<evidence type="ECO:0000313" key="7">
    <source>
        <dbReference type="EMBL" id="PAA68626.1"/>
    </source>
</evidence>
<dbReference type="GO" id="GO:0012505">
    <property type="term" value="C:endomembrane system"/>
    <property type="evidence" value="ECO:0007669"/>
    <property type="project" value="UniProtKB-SubCell"/>
</dbReference>
<sequence length="677" mass="75072">MFNGSFSDTWQANEKTGRPRKGVFEDLVDERRQRGDLGWVLRTRRSVPSPAFCAAGTSAASAAIKSSKSPADINRDVLSSDRLTYGLREISLETGRPMPELMSEAGAILDEMSHCLSMFAIRSFGYAVAKVMKRIYRGVFVNTEGITQLRKACSEYPVVLMPMHRSYADFLLLSLVCYDYDLPLPAIASAMDFMGMQLIGSILRNCGAFFIRRSFATDRVYWLTFVEYVKTHVRDGLHPVEFFIEGTRSRTGKSLYPKTGMLGAILESWFMCEVPDVYLVPVSISYDRTLEQKLYAYELLGVPKPKESTSGLLKARALLDEDFGSVHFYFDQPISLRKFATEYGGVDRSVHSLAPKVKAQLTDAETRMLKAMAHHVVSRHCLNAVVSPFCLLAALLLADGRACRPVPLTELAADLEWLRLRLADVGSLASLDWPAQLSTEAVIAEQCRLHSDLVTLLTKDQAVALVTAPDSDLEARAAQRLQLSSYRNHIMCHVIELALYDAATLKSSDGGLGAAAVFDTLRHLLHREFPTISDAEEMPDMADALPRLRNFARACLRPSLAGCSQVCSVLLEQPELAAQSSERHIAMAAQKRAFANLVSNPSLWDDWESVSLDLLVNAVHGLHRLRILTKSRGAAATGDGGSSCDFERLRRLHLILDPLTRTQPDGVHEVPSTRSRL</sequence>
<dbReference type="GO" id="GO:0008611">
    <property type="term" value="P:ether lipid biosynthetic process"/>
    <property type="evidence" value="ECO:0007669"/>
    <property type="project" value="TreeGrafter"/>
</dbReference>
<dbReference type="PANTHER" id="PTHR12563">
    <property type="entry name" value="GLYCEROL-3-PHOSPHATE ACYLTRANSFERASE"/>
    <property type="match status" value="1"/>
</dbReference>
<keyword evidence="8" id="KW-1185">Reference proteome</keyword>
<name>A0A267F4I1_9PLAT</name>
<dbReference type="PANTHER" id="PTHR12563:SF17">
    <property type="entry name" value="DIHYDROXYACETONE PHOSPHATE ACYLTRANSFERASE"/>
    <property type="match status" value="1"/>
</dbReference>
<dbReference type="SUPFAM" id="SSF69593">
    <property type="entry name" value="Glycerol-3-phosphate (1)-acyltransferase"/>
    <property type="match status" value="1"/>
</dbReference>
<dbReference type="STRING" id="282301.A0A267F4I1"/>
<evidence type="ECO:0000256" key="4">
    <source>
        <dbReference type="ARBA" id="ARBA00023136"/>
    </source>
</evidence>
<reference evidence="7 8" key="1">
    <citation type="submission" date="2017-06" db="EMBL/GenBank/DDBJ databases">
        <title>A platform for efficient transgenesis in Macrostomum lignano, a flatworm model organism for stem cell research.</title>
        <authorList>
            <person name="Berezikov E."/>
        </authorList>
    </citation>
    <scope>NUCLEOTIDE SEQUENCE [LARGE SCALE GENOMIC DNA]</scope>
    <source>
        <strain evidence="7">DV1</strain>
        <tissue evidence="7">Whole organism</tissue>
    </source>
</reference>
<dbReference type="Proteomes" id="UP000215902">
    <property type="component" value="Unassembled WGS sequence"/>
</dbReference>
<protein>
    <recommendedName>
        <fullName evidence="6">Phospholipid/glycerol acyltransferase domain-containing protein</fullName>
    </recommendedName>
</protein>
<dbReference type="InterPro" id="IPR045520">
    <property type="entry name" value="GPAT/DHAPAT_C"/>
</dbReference>
<proteinExistence type="inferred from homology"/>
<gene>
    <name evidence="7" type="ORF">BOX15_Mlig034050g1</name>
</gene>
<keyword evidence="4" id="KW-0472">Membrane</keyword>
<feature type="domain" description="Phospholipid/glycerol acyltransferase" evidence="6">
    <location>
        <begin position="158"/>
        <end position="287"/>
    </location>
</feature>
<dbReference type="Pfam" id="PF01553">
    <property type="entry name" value="Acyltransferase"/>
    <property type="match status" value="1"/>
</dbReference>
<dbReference type="GO" id="GO:0016287">
    <property type="term" value="F:glycerone-phosphate O-acyltransferase activity"/>
    <property type="evidence" value="ECO:0007669"/>
    <property type="project" value="TreeGrafter"/>
</dbReference>
<keyword evidence="3" id="KW-0808">Transferase</keyword>
<evidence type="ECO:0000259" key="6">
    <source>
        <dbReference type="SMART" id="SM00563"/>
    </source>
</evidence>
<dbReference type="CDD" id="cd07993">
    <property type="entry name" value="LPLAT_DHAPAT-like"/>
    <property type="match status" value="1"/>
</dbReference>
<organism evidence="7 8">
    <name type="scientific">Macrostomum lignano</name>
    <dbReference type="NCBI Taxonomy" id="282301"/>
    <lineage>
        <taxon>Eukaryota</taxon>
        <taxon>Metazoa</taxon>
        <taxon>Spiralia</taxon>
        <taxon>Lophotrochozoa</taxon>
        <taxon>Platyhelminthes</taxon>
        <taxon>Rhabditophora</taxon>
        <taxon>Macrostomorpha</taxon>
        <taxon>Macrostomida</taxon>
        <taxon>Macrostomidae</taxon>
        <taxon>Macrostomum</taxon>
    </lineage>
</organism>
<dbReference type="GO" id="GO:0031966">
    <property type="term" value="C:mitochondrial membrane"/>
    <property type="evidence" value="ECO:0007669"/>
    <property type="project" value="TreeGrafter"/>
</dbReference>
<dbReference type="OrthoDB" id="10255570at2759"/>
<dbReference type="Pfam" id="PF19277">
    <property type="entry name" value="GPAT_C"/>
    <property type="match status" value="1"/>
</dbReference>
<comment type="similarity">
    <text evidence="2">Belongs to the GPAT/DAPAT family.</text>
</comment>
<dbReference type="AlphaFoldDB" id="A0A267F4I1"/>
<evidence type="ECO:0000256" key="5">
    <source>
        <dbReference type="ARBA" id="ARBA00023315"/>
    </source>
</evidence>
<dbReference type="SMART" id="SM00563">
    <property type="entry name" value="PlsC"/>
    <property type="match status" value="1"/>
</dbReference>
<dbReference type="EMBL" id="NIVC01001380">
    <property type="protein sequence ID" value="PAA68626.1"/>
    <property type="molecule type" value="Genomic_DNA"/>
</dbReference>
<dbReference type="InterPro" id="IPR022284">
    <property type="entry name" value="GPAT/DHAPAT"/>
</dbReference>
<dbReference type="GO" id="GO:0005778">
    <property type="term" value="C:peroxisomal membrane"/>
    <property type="evidence" value="ECO:0007669"/>
    <property type="project" value="TreeGrafter"/>
</dbReference>
<dbReference type="GO" id="GO:0006631">
    <property type="term" value="P:fatty acid metabolic process"/>
    <property type="evidence" value="ECO:0007669"/>
    <property type="project" value="TreeGrafter"/>
</dbReference>
<evidence type="ECO:0000313" key="8">
    <source>
        <dbReference type="Proteomes" id="UP000215902"/>
    </source>
</evidence>
<comment type="caution">
    <text evidence="7">The sequence shown here is derived from an EMBL/GenBank/DDBJ whole genome shotgun (WGS) entry which is preliminary data.</text>
</comment>
<keyword evidence="5" id="KW-0012">Acyltransferase</keyword>
<dbReference type="GO" id="GO:0004366">
    <property type="term" value="F:glycerol-3-phosphate O-acyltransferase activity"/>
    <property type="evidence" value="ECO:0007669"/>
    <property type="project" value="TreeGrafter"/>
</dbReference>
<evidence type="ECO:0000256" key="3">
    <source>
        <dbReference type="ARBA" id="ARBA00022679"/>
    </source>
</evidence>
<accession>A0A267F4I1</accession>
<dbReference type="InterPro" id="IPR041728">
    <property type="entry name" value="GPAT/DHAPAT_LPLAT"/>
</dbReference>
<evidence type="ECO:0000256" key="1">
    <source>
        <dbReference type="ARBA" id="ARBA00004184"/>
    </source>
</evidence>
<dbReference type="InterPro" id="IPR002123">
    <property type="entry name" value="Plipid/glycerol_acylTrfase"/>
</dbReference>
<dbReference type="GO" id="GO:0008654">
    <property type="term" value="P:phospholipid biosynthetic process"/>
    <property type="evidence" value="ECO:0007669"/>
    <property type="project" value="TreeGrafter"/>
</dbReference>
<comment type="subcellular location">
    <subcellularLocation>
        <location evidence="1">Endomembrane system</location>
        <topology evidence="1">Peripheral membrane protein</topology>
    </subcellularLocation>
</comment>
<dbReference type="GO" id="GO:0019432">
    <property type="term" value="P:triglyceride biosynthetic process"/>
    <property type="evidence" value="ECO:0007669"/>
    <property type="project" value="TreeGrafter"/>
</dbReference>
<evidence type="ECO:0000256" key="2">
    <source>
        <dbReference type="ARBA" id="ARBA00007937"/>
    </source>
</evidence>